<dbReference type="EMBL" id="KU878088">
    <property type="protein sequence ID" value="AMS01287.1"/>
    <property type="molecule type" value="Genomic_DNA"/>
</dbReference>
<protein>
    <submittedName>
        <fullName evidence="2">Virion protein</fullName>
    </submittedName>
</protein>
<sequence length="118" mass="13862">MAEYLKIPSKFNEIIELLNKHGYKDITWSTTNGFYIRDCAGMSIDVRFNFNINRFLVTIRGRNYENINIDELQKYIDELNETKNLIDKLNKLLEVDDIPVPDLDSGTPTEKTEDEHDF</sequence>
<evidence type="ECO:0000256" key="1">
    <source>
        <dbReference type="SAM" id="MobiDB-lite"/>
    </source>
</evidence>
<gene>
    <name evidence="2" type="ORF">AR9_g203</name>
</gene>
<accession>A0A172JIB3</accession>
<dbReference type="GeneID" id="29058921"/>
<dbReference type="RefSeq" id="YP_009283107.1">
    <property type="nucleotide sequence ID" value="NC_031039.1"/>
</dbReference>
<evidence type="ECO:0000313" key="3">
    <source>
        <dbReference type="Proteomes" id="UP000202618"/>
    </source>
</evidence>
<dbReference type="KEGG" id="vg:29058921"/>
<name>A0A172JIB3_BPPB1</name>
<evidence type="ECO:0000313" key="2">
    <source>
        <dbReference type="EMBL" id="AMS01287.1"/>
    </source>
</evidence>
<organism evidence="2 3">
    <name type="scientific">Bacillus phage AR9</name>
    <dbReference type="NCBI Taxonomy" id="1815509"/>
    <lineage>
        <taxon>Viruses</taxon>
        <taxon>Duplodnaviria</taxon>
        <taxon>Heunggongvirae</taxon>
        <taxon>Uroviricota</taxon>
        <taxon>Caudoviricetes</taxon>
        <taxon>Takahashivirus</taxon>
        <taxon>Bacillus phage PBS1</taxon>
    </lineage>
</organism>
<dbReference type="Proteomes" id="UP000202618">
    <property type="component" value="Segment"/>
</dbReference>
<proteinExistence type="predicted"/>
<reference evidence="2 3" key="1">
    <citation type="journal article" date="2016" name="Virology">
        <title>The genome of AR9, a giant transducing Bacillus phage encoding two multisubunit RNA polymerases.</title>
        <authorList>
            <person name="Lavysh D."/>
            <person name="Sokolova M."/>
            <person name="Minakhin L."/>
            <person name="Yakunina M."/>
            <person name="Artamonova T."/>
            <person name="Kozyavkin S."/>
            <person name="Makarova K.S."/>
            <person name="Koonin E.V."/>
            <person name="Severinov K."/>
        </authorList>
    </citation>
    <scope>NUCLEOTIDE SEQUENCE [LARGE SCALE GENOMIC DNA]</scope>
</reference>
<feature type="region of interest" description="Disordered" evidence="1">
    <location>
        <begin position="98"/>
        <end position="118"/>
    </location>
</feature>